<dbReference type="InterPro" id="IPR036864">
    <property type="entry name" value="Zn2-C6_fun-type_DNA-bd_sf"/>
</dbReference>
<dbReference type="OrthoDB" id="5344325at2759"/>
<feature type="compositionally biased region" description="Low complexity" evidence="4">
    <location>
        <begin position="765"/>
        <end position="803"/>
    </location>
</feature>
<dbReference type="GO" id="GO:0008270">
    <property type="term" value="F:zinc ion binding"/>
    <property type="evidence" value="ECO:0007669"/>
    <property type="project" value="InterPro"/>
</dbReference>
<dbReference type="PROSITE" id="PS50048">
    <property type="entry name" value="ZN2_CY6_FUNGAL_2"/>
    <property type="match status" value="1"/>
</dbReference>
<dbReference type="Pfam" id="PF04082">
    <property type="entry name" value="Fungal_trans"/>
    <property type="match status" value="1"/>
</dbReference>
<feature type="region of interest" description="Disordered" evidence="4">
    <location>
        <begin position="74"/>
        <end position="101"/>
    </location>
</feature>
<evidence type="ECO:0000256" key="2">
    <source>
        <dbReference type="ARBA" id="ARBA00022723"/>
    </source>
</evidence>
<sequence length="826" mass="93587">MGDIAVPENMPKDSGNHPEAPGAGVGDDQILKDGGANRSACTECQRRKQKCNREWPCNNCHKRKVADMCRFSDKVQPNPAWTPSQDVRRKRERGSEEIGDDWDAGEGLEAIGYTASHILASLEIGPAPKKKTGWEQYRLDPAKSDQLKRALDVLPERHIIDSLIQNFLNNVNFYYYVVYPPNFLKEYDIWWKERLADSGDGRPRSVGVQWTCLLLMVCACAAQHTDAALRTTLEKDLGTTVRELTDRYHNAARELHSVIPVGQNHVFSVQYLLHSCYWFKAEARFVECWHVLGSAVREAQMLGLHKESTAQLSEFEREMRRRLWCIVDAWDWLVSALLARPMLIDRADSEIGLPSLTLEGYKTSPLLHMKLQSDLVARIFKRFGPPKLFTDPNDILEYQVILETFMKTFPPSYAFENPDTSEEQHNPWVALHRHYMHTCTLSIALGPFRPFLAKNMSSRSPAIELDFRRDGINYALRLMDAVHSFFEYVWTRDTTFHFVPFCIFDTAALLASAFLHDEDGTIPRRHDIFTSIDLALVTLRRLSTATDTAKIPFDILRRLHTKIRDASVASNYWDDLSHKRFRGDQAHIQPLAQAPAPPVSYNMPIAHQQPYIQQGSASNYSFHSAGDYSTNPQSAYPLTSNSRNGSHSTASPNSINETMQSSINSDGSWTYVQPAASGPSPPLNAAPAGSVSVSPPLHDMGAGLVFAPPMYDTGMPQSSQPQMGSDPTAMMGFDMGQAALGDLPEMWNWQSLDLGFGENPMLAAQQQQQQQPQQVSQQQQYQQQQQQQQAPQQQQQQHYQQQQHQHHQQHQHQHQHYQPPHSQAPL</sequence>
<dbReference type="CDD" id="cd12148">
    <property type="entry name" value="fungal_TF_MHR"/>
    <property type="match status" value="1"/>
</dbReference>
<evidence type="ECO:0000259" key="5">
    <source>
        <dbReference type="PROSITE" id="PS50048"/>
    </source>
</evidence>
<dbReference type="Proteomes" id="UP000770015">
    <property type="component" value="Unassembled WGS sequence"/>
</dbReference>
<dbReference type="GO" id="GO:0003677">
    <property type="term" value="F:DNA binding"/>
    <property type="evidence" value="ECO:0007669"/>
    <property type="project" value="InterPro"/>
</dbReference>
<dbReference type="SUPFAM" id="SSF57701">
    <property type="entry name" value="Zn2/Cys6 DNA-binding domain"/>
    <property type="match status" value="1"/>
</dbReference>
<dbReference type="Gene3D" id="4.10.240.10">
    <property type="entry name" value="Zn(2)-C6 fungal-type DNA-binding domain"/>
    <property type="match status" value="1"/>
</dbReference>
<feature type="region of interest" description="Disordered" evidence="4">
    <location>
        <begin position="763"/>
        <end position="826"/>
    </location>
</feature>
<reference evidence="6" key="1">
    <citation type="journal article" date="2021" name="Nat. Commun.">
        <title>Genetic determinants of endophytism in the Arabidopsis root mycobiome.</title>
        <authorList>
            <person name="Mesny F."/>
            <person name="Miyauchi S."/>
            <person name="Thiergart T."/>
            <person name="Pickel B."/>
            <person name="Atanasova L."/>
            <person name="Karlsson M."/>
            <person name="Huettel B."/>
            <person name="Barry K.W."/>
            <person name="Haridas S."/>
            <person name="Chen C."/>
            <person name="Bauer D."/>
            <person name="Andreopoulos W."/>
            <person name="Pangilinan J."/>
            <person name="LaButti K."/>
            <person name="Riley R."/>
            <person name="Lipzen A."/>
            <person name="Clum A."/>
            <person name="Drula E."/>
            <person name="Henrissat B."/>
            <person name="Kohler A."/>
            <person name="Grigoriev I.V."/>
            <person name="Martin F.M."/>
            <person name="Hacquard S."/>
        </authorList>
    </citation>
    <scope>NUCLEOTIDE SEQUENCE</scope>
    <source>
        <strain evidence="6">MPI-SDFR-AT-0117</strain>
    </source>
</reference>
<dbReference type="InterPro" id="IPR050613">
    <property type="entry name" value="Sec_Metabolite_Reg"/>
</dbReference>
<evidence type="ECO:0000256" key="1">
    <source>
        <dbReference type="ARBA" id="ARBA00004123"/>
    </source>
</evidence>
<gene>
    <name evidence="6" type="ORF">F5X68DRAFT_266147</name>
</gene>
<dbReference type="EMBL" id="JAGSXJ010000045">
    <property type="protein sequence ID" value="KAH6662662.1"/>
    <property type="molecule type" value="Genomic_DNA"/>
</dbReference>
<dbReference type="SMART" id="SM00906">
    <property type="entry name" value="Fungal_trans"/>
    <property type="match status" value="1"/>
</dbReference>
<dbReference type="PANTHER" id="PTHR31001:SF84">
    <property type="entry name" value="FUNGAL SPECIFIC TRANSCRIPTION FACTOR"/>
    <property type="match status" value="1"/>
</dbReference>
<feature type="compositionally biased region" description="Low complexity" evidence="4">
    <location>
        <begin position="816"/>
        <end position="826"/>
    </location>
</feature>
<evidence type="ECO:0000256" key="4">
    <source>
        <dbReference type="SAM" id="MobiDB-lite"/>
    </source>
</evidence>
<keyword evidence="7" id="KW-1185">Reference proteome</keyword>
<dbReference type="InterPro" id="IPR007219">
    <property type="entry name" value="XnlR_reg_dom"/>
</dbReference>
<dbReference type="AlphaFoldDB" id="A0A9P8UYJ6"/>
<keyword evidence="3" id="KW-0539">Nucleus</keyword>
<organism evidence="6 7">
    <name type="scientific">Plectosphaerella plurivora</name>
    <dbReference type="NCBI Taxonomy" id="936078"/>
    <lineage>
        <taxon>Eukaryota</taxon>
        <taxon>Fungi</taxon>
        <taxon>Dikarya</taxon>
        <taxon>Ascomycota</taxon>
        <taxon>Pezizomycotina</taxon>
        <taxon>Sordariomycetes</taxon>
        <taxon>Hypocreomycetidae</taxon>
        <taxon>Glomerellales</taxon>
        <taxon>Plectosphaerellaceae</taxon>
        <taxon>Plectosphaerella</taxon>
    </lineage>
</organism>
<protein>
    <recommendedName>
        <fullName evidence="5">Zn(2)-C6 fungal-type domain-containing protein</fullName>
    </recommendedName>
</protein>
<proteinExistence type="predicted"/>
<dbReference type="GO" id="GO:0006351">
    <property type="term" value="P:DNA-templated transcription"/>
    <property type="evidence" value="ECO:0007669"/>
    <property type="project" value="InterPro"/>
</dbReference>
<name>A0A9P8UYJ6_9PEZI</name>
<accession>A0A9P8UYJ6</accession>
<dbReference type="GO" id="GO:0000981">
    <property type="term" value="F:DNA-binding transcription factor activity, RNA polymerase II-specific"/>
    <property type="evidence" value="ECO:0007669"/>
    <property type="project" value="InterPro"/>
</dbReference>
<feature type="compositionally biased region" description="Basic and acidic residues" evidence="4">
    <location>
        <begin position="86"/>
        <end position="96"/>
    </location>
</feature>
<feature type="compositionally biased region" description="Basic residues" evidence="4">
    <location>
        <begin position="804"/>
        <end position="815"/>
    </location>
</feature>
<evidence type="ECO:0000256" key="3">
    <source>
        <dbReference type="ARBA" id="ARBA00023242"/>
    </source>
</evidence>
<feature type="compositionally biased region" description="Polar residues" evidence="4">
    <location>
        <begin position="631"/>
        <end position="671"/>
    </location>
</feature>
<dbReference type="Pfam" id="PF00172">
    <property type="entry name" value="Zn_clus"/>
    <property type="match status" value="1"/>
</dbReference>
<comment type="subcellular location">
    <subcellularLocation>
        <location evidence="1">Nucleus</location>
    </subcellularLocation>
</comment>
<feature type="region of interest" description="Disordered" evidence="4">
    <location>
        <begin position="631"/>
        <end position="691"/>
    </location>
</feature>
<dbReference type="GO" id="GO:0005634">
    <property type="term" value="C:nucleus"/>
    <property type="evidence" value="ECO:0007669"/>
    <property type="project" value="UniProtKB-SubCell"/>
</dbReference>
<dbReference type="InterPro" id="IPR001138">
    <property type="entry name" value="Zn2Cys6_DnaBD"/>
</dbReference>
<feature type="domain" description="Zn(2)-C6 fungal-type" evidence="5">
    <location>
        <begin position="40"/>
        <end position="71"/>
    </location>
</feature>
<evidence type="ECO:0000313" key="7">
    <source>
        <dbReference type="Proteomes" id="UP000770015"/>
    </source>
</evidence>
<comment type="caution">
    <text evidence="6">The sequence shown here is derived from an EMBL/GenBank/DDBJ whole genome shotgun (WGS) entry which is preliminary data.</text>
</comment>
<feature type="region of interest" description="Disordered" evidence="4">
    <location>
        <begin position="1"/>
        <end position="37"/>
    </location>
</feature>
<dbReference type="SMART" id="SM00066">
    <property type="entry name" value="GAL4"/>
    <property type="match status" value="1"/>
</dbReference>
<dbReference type="CDD" id="cd00067">
    <property type="entry name" value="GAL4"/>
    <property type="match status" value="1"/>
</dbReference>
<keyword evidence="2" id="KW-0479">Metal-binding</keyword>
<dbReference type="PANTHER" id="PTHR31001">
    <property type="entry name" value="UNCHARACTERIZED TRANSCRIPTIONAL REGULATORY PROTEIN"/>
    <property type="match status" value="1"/>
</dbReference>
<evidence type="ECO:0000313" key="6">
    <source>
        <dbReference type="EMBL" id="KAH6662662.1"/>
    </source>
</evidence>